<keyword evidence="2" id="KW-1185">Reference proteome</keyword>
<dbReference type="Proteomes" id="UP000805704">
    <property type="component" value="Chromosome 22"/>
</dbReference>
<feature type="non-terminal residue" evidence="1">
    <location>
        <position position="1"/>
    </location>
</feature>
<gene>
    <name evidence="1" type="ORF">GBF38_001301</name>
</gene>
<accession>A0ACB7EUC1</accession>
<comment type="caution">
    <text evidence="1">The sequence shown here is derived from an EMBL/GenBank/DDBJ whole genome shotgun (WGS) entry which is preliminary data.</text>
</comment>
<sequence length="82" mass="8622">TGRSDGHRIHEKTRLSASACLSACVSVIAGRFRVLVFLQHPSVLSVRLQAAGDVPDTLCSQTCYSVPGPVLNCELAAAKTSP</sequence>
<dbReference type="EMBL" id="CM024810">
    <property type="protein sequence ID" value="KAG8005472.1"/>
    <property type="molecule type" value="Genomic_DNA"/>
</dbReference>
<proteinExistence type="predicted"/>
<name>A0ACB7EUC1_NIBAL</name>
<reference evidence="1" key="1">
    <citation type="submission" date="2020-04" db="EMBL/GenBank/DDBJ databases">
        <title>A chromosome-scale assembly and high-density genetic map of the yellow drum (Nibea albiflora) genome.</title>
        <authorList>
            <person name="Xu D."/>
            <person name="Zhang W."/>
            <person name="Chen R."/>
            <person name="Tan P."/>
            <person name="Wang L."/>
            <person name="Song H."/>
            <person name="Tian L."/>
            <person name="Zhu Q."/>
            <person name="Wang B."/>
        </authorList>
    </citation>
    <scope>NUCLEOTIDE SEQUENCE</scope>
    <source>
        <strain evidence="1">ZJHYS-2018</strain>
    </source>
</reference>
<protein>
    <submittedName>
        <fullName evidence="1">Uncharacterized protein</fullName>
    </submittedName>
</protein>
<evidence type="ECO:0000313" key="1">
    <source>
        <dbReference type="EMBL" id="KAG8005472.1"/>
    </source>
</evidence>
<evidence type="ECO:0000313" key="2">
    <source>
        <dbReference type="Proteomes" id="UP000805704"/>
    </source>
</evidence>
<organism evidence="1 2">
    <name type="scientific">Nibea albiflora</name>
    <name type="common">Yellow drum</name>
    <name type="synonym">Corvina albiflora</name>
    <dbReference type="NCBI Taxonomy" id="240163"/>
    <lineage>
        <taxon>Eukaryota</taxon>
        <taxon>Metazoa</taxon>
        <taxon>Chordata</taxon>
        <taxon>Craniata</taxon>
        <taxon>Vertebrata</taxon>
        <taxon>Euteleostomi</taxon>
        <taxon>Actinopterygii</taxon>
        <taxon>Neopterygii</taxon>
        <taxon>Teleostei</taxon>
        <taxon>Neoteleostei</taxon>
        <taxon>Acanthomorphata</taxon>
        <taxon>Eupercaria</taxon>
        <taxon>Sciaenidae</taxon>
        <taxon>Nibea</taxon>
    </lineage>
</organism>